<gene>
    <name evidence="20" type="ORF">OXX778_LOCUS6407</name>
</gene>
<dbReference type="OrthoDB" id="444119at2759"/>
<keyword evidence="10 17" id="KW-0472">Membrane</keyword>
<feature type="binding site" evidence="15">
    <location>
        <position position="612"/>
    </location>
    <ligand>
        <name>Ca(2+)</name>
        <dbReference type="ChEBI" id="CHEBI:29108"/>
        <label>2</label>
    </ligand>
</feature>
<dbReference type="GO" id="GO:0005509">
    <property type="term" value="F:calcium ion binding"/>
    <property type="evidence" value="ECO:0007669"/>
    <property type="project" value="InterPro"/>
</dbReference>
<evidence type="ECO:0000256" key="5">
    <source>
        <dbReference type="ARBA" id="ARBA00022475"/>
    </source>
</evidence>
<dbReference type="GO" id="GO:0005886">
    <property type="term" value="C:plasma membrane"/>
    <property type="evidence" value="ECO:0007669"/>
    <property type="project" value="UniProtKB-SubCell"/>
</dbReference>
<comment type="subcellular location">
    <subcellularLocation>
        <location evidence="2">Cell membrane</location>
        <topology evidence="2">Multi-pass membrane protein</topology>
    </subcellularLocation>
    <subcellularLocation>
        <location evidence="1">Cell projection</location>
        <location evidence="1">Cilium</location>
    </subcellularLocation>
</comment>
<dbReference type="InterPro" id="IPR013122">
    <property type="entry name" value="PKD1_2_channel"/>
</dbReference>
<evidence type="ECO:0000256" key="1">
    <source>
        <dbReference type="ARBA" id="ARBA00004138"/>
    </source>
</evidence>
<keyword evidence="15" id="KW-0107">Calcium channel</keyword>
<dbReference type="Gene3D" id="1.10.287.70">
    <property type="match status" value="1"/>
</dbReference>
<evidence type="ECO:0000259" key="18">
    <source>
        <dbReference type="Pfam" id="PF08016"/>
    </source>
</evidence>
<feature type="binding site" evidence="15">
    <location>
        <position position="619"/>
    </location>
    <ligand>
        <name>Ca(2+)</name>
        <dbReference type="ChEBI" id="CHEBI:29108"/>
        <label>2</label>
    </ligand>
</feature>
<evidence type="ECO:0000256" key="17">
    <source>
        <dbReference type="SAM" id="Phobius"/>
    </source>
</evidence>
<evidence type="ECO:0000256" key="9">
    <source>
        <dbReference type="ARBA" id="ARBA00023065"/>
    </source>
</evidence>
<feature type="binding site" evidence="15">
    <location>
        <position position="610"/>
    </location>
    <ligand>
        <name>Ca(2+)</name>
        <dbReference type="ChEBI" id="CHEBI:29108"/>
        <label>2</label>
    </ligand>
</feature>
<organism evidence="20 21">
    <name type="scientific">Brachionus calyciflorus</name>
    <dbReference type="NCBI Taxonomy" id="104777"/>
    <lineage>
        <taxon>Eukaryota</taxon>
        <taxon>Metazoa</taxon>
        <taxon>Spiralia</taxon>
        <taxon>Gnathifera</taxon>
        <taxon>Rotifera</taxon>
        <taxon>Eurotatoria</taxon>
        <taxon>Monogononta</taxon>
        <taxon>Pseudotrocha</taxon>
        <taxon>Ploima</taxon>
        <taxon>Brachionidae</taxon>
        <taxon>Brachionus</taxon>
    </lineage>
</organism>
<keyword evidence="8" id="KW-0175">Coiled coil</keyword>
<dbReference type="AlphaFoldDB" id="A0A813SHV5"/>
<evidence type="ECO:0000256" key="16">
    <source>
        <dbReference type="PIRSR" id="PIRSR603915-2"/>
    </source>
</evidence>
<dbReference type="Pfam" id="PF20519">
    <property type="entry name" value="Polycystin_dom"/>
    <property type="match status" value="1"/>
</dbReference>
<keyword evidence="5" id="KW-1003">Cell membrane</keyword>
<evidence type="ECO:0000256" key="13">
    <source>
        <dbReference type="ARBA" id="ARBA00023273"/>
    </source>
</evidence>
<evidence type="ECO:0000256" key="10">
    <source>
        <dbReference type="ARBA" id="ARBA00023136"/>
    </source>
</evidence>
<evidence type="ECO:0000256" key="14">
    <source>
        <dbReference type="ARBA" id="ARBA00023303"/>
    </source>
</evidence>
<evidence type="ECO:0000256" key="2">
    <source>
        <dbReference type="ARBA" id="ARBA00004651"/>
    </source>
</evidence>
<name>A0A813SHV5_9BILA</name>
<dbReference type="PRINTS" id="PR01433">
    <property type="entry name" value="POLYCYSTIN2"/>
</dbReference>
<feature type="transmembrane region" description="Helical" evidence="17">
    <location>
        <begin position="398"/>
        <end position="418"/>
    </location>
</feature>
<dbReference type="FunFam" id="1.10.287.70:FF:000055">
    <property type="entry name" value="Polycystic kidney disease 2-like 1"/>
    <property type="match status" value="1"/>
</dbReference>
<evidence type="ECO:0000256" key="3">
    <source>
        <dbReference type="ARBA" id="ARBA00007200"/>
    </source>
</evidence>
<evidence type="ECO:0000256" key="8">
    <source>
        <dbReference type="ARBA" id="ARBA00023054"/>
    </source>
</evidence>
<dbReference type="GO" id="GO:0005262">
    <property type="term" value="F:calcium channel activity"/>
    <property type="evidence" value="ECO:0007669"/>
    <property type="project" value="UniProtKB-KW"/>
</dbReference>
<reference evidence="20" key="1">
    <citation type="submission" date="2021-02" db="EMBL/GenBank/DDBJ databases">
        <authorList>
            <person name="Nowell W R."/>
        </authorList>
    </citation>
    <scope>NUCLEOTIDE SEQUENCE</scope>
    <source>
        <strain evidence="20">Ploen Becks lab</strain>
    </source>
</reference>
<sequence>MSTVNVKDTNPIVDAEPQLPKLEGCEAVMHAIWPVRYRKRATAGSGELYIKTTLRNLLFYIVFLVILCIIVYGMVGLINFHFSNGMLSLFVDQEVNGKTFRNGFVTHNDVWDYLTGPLLDGLHFETWYDLSNTTENNIGFIFYQNKILGRPRLLQVRVKDNSCPLSDQVKPIISNCIGEFNTKSENKSPFGKALMGIYENDTTYDAWVYSLDPQGTGGYSGLAGTYPPNGFMINLGLYKSESLEILEDLKMNKWIDEFTRAIIIDFTVYNGNVNLFNQLRLVIEFPPTGGMLNTWTVRTSKLLRYVSTFDYVVAACEGLFVLFIIYYTIEELMDLRLNKLKYFKDVYNVMDLFILGLSYTTIGFSIYRTIQVNNLLDELLTKKSEFQNFDTLTFCQELFNQASAVVIFFAWIKIFKYISLNKTLDQLNSTLRKSAKDIMYFCIIFFIILFAYAALGYVLFGETLADYQNFFKTLFTLFRIILGDFDFQSLRANFPYLGPIYFMSFVFIGFFILLNMFMAIINQSYTEVKEEMAAQQPEFMLSDYLKLNYSRVVEKLNLRRDRILDIQEVLKSDEVSSKDELEFNLWRKQLKKKGYADMEIESLFSRYDKDCDRKLNEVEKIKLVKDIARARNNISEEYKNFKQTRDTKIKKDAFEVGDDVIEENDENEPRQMTRDDFDYVVGRIDRMELSVASIISKIDRLFGHLENMEIEKMKKRQEIARLLKEQTNSPDMDQNINDLITN</sequence>
<keyword evidence="12" id="KW-0325">Glycoprotein</keyword>
<evidence type="ECO:0000256" key="7">
    <source>
        <dbReference type="ARBA" id="ARBA00022989"/>
    </source>
</evidence>
<dbReference type="SUPFAM" id="SSF81324">
    <property type="entry name" value="Voltage-gated potassium channels"/>
    <property type="match status" value="1"/>
</dbReference>
<feature type="transmembrane region" description="Helical" evidence="17">
    <location>
        <begin position="500"/>
        <end position="521"/>
    </location>
</feature>
<keyword evidence="4" id="KW-0813">Transport</keyword>
<keyword evidence="15" id="KW-0109">Calcium transport</keyword>
<evidence type="ECO:0000256" key="6">
    <source>
        <dbReference type="ARBA" id="ARBA00022692"/>
    </source>
</evidence>
<keyword evidence="7 17" id="KW-1133">Transmembrane helix</keyword>
<evidence type="ECO:0000256" key="4">
    <source>
        <dbReference type="ARBA" id="ARBA00022448"/>
    </source>
</evidence>
<protein>
    <submittedName>
        <fullName evidence="20">Uncharacterized protein</fullName>
    </submittedName>
</protein>
<dbReference type="InterPro" id="IPR051223">
    <property type="entry name" value="Polycystin"/>
</dbReference>
<evidence type="ECO:0000313" key="21">
    <source>
        <dbReference type="Proteomes" id="UP000663879"/>
    </source>
</evidence>
<keyword evidence="15" id="KW-0106">Calcium</keyword>
<dbReference type="Pfam" id="PF08016">
    <property type="entry name" value="PKD_channel"/>
    <property type="match status" value="1"/>
</dbReference>
<dbReference type="PANTHER" id="PTHR10877">
    <property type="entry name" value="POLYCYSTIN FAMILY MEMBER"/>
    <property type="match status" value="1"/>
</dbReference>
<evidence type="ECO:0000256" key="15">
    <source>
        <dbReference type="PIRSR" id="PIRSR603915-1"/>
    </source>
</evidence>
<evidence type="ECO:0000256" key="12">
    <source>
        <dbReference type="ARBA" id="ARBA00023180"/>
    </source>
</evidence>
<dbReference type="GO" id="GO:0050982">
    <property type="term" value="P:detection of mechanical stimulus"/>
    <property type="evidence" value="ECO:0007669"/>
    <property type="project" value="TreeGrafter"/>
</dbReference>
<accession>A0A813SHV5</accession>
<feature type="transmembrane region" description="Helical" evidence="17">
    <location>
        <begin position="57"/>
        <end position="82"/>
    </location>
</feature>
<dbReference type="Proteomes" id="UP000663879">
    <property type="component" value="Unassembled WGS sequence"/>
</dbReference>
<dbReference type="Gene3D" id="1.20.5.340">
    <property type="match status" value="1"/>
</dbReference>
<feature type="domain" description="Polycystin" evidence="19">
    <location>
        <begin position="107"/>
        <end position="303"/>
    </location>
</feature>
<dbReference type="InterPro" id="IPR046791">
    <property type="entry name" value="Polycystin_dom"/>
</dbReference>
<feature type="binding site" evidence="15">
    <location>
        <position position="608"/>
    </location>
    <ligand>
        <name>Ca(2+)</name>
        <dbReference type="ChEBI" id="CHEBI:29108"/>
        <label>2</label>
    </ligand>
</feature>
<feature type="transmembrane region" description="Helical" evidence="17">
    <location>
        <begin position="349"/>
        <end position="370"/>
    </location>
</feature>
<keyword evidence="9 15" id="KW-0406">Ion transport</keyword>
<keyword evidence="15" id="KW-0479">Metal-binding</keyword>
<dbReference type="EMBL" id="CAJNOC010000757">
    <property type="protein sequence ID" value="CAF0799781.1"/>
    <property type="molecule type" value="Genomic_DNA"/>
</dbReference>
<dbReference type="GO" id="GO:0005929">
    <property type="term" value="C:cilium"/>
    <property type="evidence" value="ECO:0007669"/>
    <property type="project" value="UniProtKB-SubCell"/>
</dbReference>
<dbReference type="Gene3D" id="1.10.238.10">
    <property type="entry name" value="EF-hand"/>
    <property type="match status" value="1"/>
</dbReference>
<dbReference type="PANTHER" id="PTHR10877:SF183">
    <property type="entry name" value="AT14535P-RELATED"/>
    <property type="match status" value="1"/>
</dbReference>
<feature type="transmembrane region" description="Helical" evidence="17">
    <location>
        <begin position="311"/>
        <end position="329"/>
    </location>
</feature>
<feature type="domain" description="Polycystin cation channel PKD1/PKD2" evidence="18">
    <location>
        <begin position="304"/>
        <end position="528"/>
    </location>
</feature>
<evidence type="ECO:0000256" key="11">
    <source>
        <dbReference type="ARBA" id="ARBA00023157"/>
    </source>
</evidence>
<keyword evidence="6 17" id="KW-0812">Transmembrane</keyword>
<feature type="disulfide bond" evidence="16">
    <location>
        <begin position="163"/>
        <end position="176"/>
    </location>
</feature>
<feature type="transmembrane region" description="Helical" evidence="17">
    <location>
        <begin position="438"/>
        <end position="460"/>
    </location>
</feature>
<evidence type="ECO:0000313" key="20">
    <source>
        <dbReference type="EMBL" id="CAF0799781.1"/>
    </source>
</evidence>
<keyword evidence="14 15" id="KW-0407">Ion channel</keyword>
<keyword evidence="11" id="KW-1015">Disulfide bond</keyword>
<comment type="similarity">
    <text evidence="3">Belongs to the polycystin family.</text>
</comment>
<proteinExistence type="inferred from homology"/>
<comment type="caution">
    <text evidence="20">The sequence shown here is derived from an EMBL/GenBank/DDBJ whole genome shotgun (WGS) entry which is preliminary data.</text>
</comment>
<evidence type="ECO:0000259" key="19">
    <source>
        <dbReference type="Pfam" id="PF20519"/>
    </source>
</evidence>
<dbReference type="InterPro" id="IPR003915">
    <property type="entry name" value="PKD_2"/>
</dbReference>
<keyword evidence="21" id="KW-1185">Reference proteome</keyword>
<keyword evidence="13" id="KW-0966">Cell projection</keyword>